<dbReference type="InterPro" id="IPR023410">
    <property type="entry name" value="14-3-3_domain"/>
</dbReference>
<accession>A0A6L2M3E4</accession>
<proteinExistence type="inferred from homology"/>
<sequence length="253" mass="28892">MSAFQGNQGVHGVHDEKRVWFEVELQVAQGNHKTEDFRVSNDDAAVAQRRLEDEQLKEMTNTDRLVKEQEKVHLSKKVRTNIMVTGVHGQEGVDVLPTVHSFHQLVLGGALLSLFISKSNEVHQGIATPDSLQTFNVFHLSTKWYLFQLTNMVEAVTFITKLGVELTAEERKLLSFGYKKVLDQKKVAWRIMSVIKSKEEANGDMRYVALVKQYLKRVEDELTTKCNEILLTTDDYLLPFSKTPKASLLYLKL</sequence>
<reference evidence="3" key="1">
    <citation type="journal article" date="2019" name="Sci. Rep.">
        <title>Draft genome of Tanacetum cinerariifolium, the natural source of mosquito coil.</title>
        <authorList>
            <person name="Yamashiro T."/>
            <person name="Shiraishi A."/>
            <person name="Satake H."/>
            <person name="Nakayama K."/>
        </authorList>
    </citation>
    <scope>NUCLEOTIDE SEQUENCE</scope>
</reference>
<dbReference type="InterPro" id="IPR036815">
    <property type="entry name" value="14-3-3_dom_sf"/>
</dbReference>
<evidence type="ECO:0000256" key="1">
    <source>
        <dbReference type="ARBA" id="ARBA00006141"/>
    </source>
</evidence>
<dbReference type="InterPro" id="IPR000308">
    <property type="entry name" value="14-3-3"/>
</dbReference>
<dbReference type="Gene3D" id="1.20.190.20">
    <property type="entry name" value="14-3-3 domain"/>
    <property type="match status" value="1"/>
</dbReference>
<dbReference type="PRINTS" id="PR00305">
    <property type="entry name" value="1433ZETA"/>
</dbReference>
<comment type="caution">
    <text evidence="3">The sequence shown here is derived from an EMBL/GenBank/DDBJ whole genome shotgun (WGS) entry which is preliminary data.</text>
</comment>
<comment type="similarity">
    <text evidence="1">Belongs to the 14-3-3 family.</text>
</comment>
<protein>
    <submittedName>
        <fullName evidence="3">14-3-3-like protein</fullName>
    </submittedName>
</protein>
<organism evidence="3">
    <name type="scientific">Tanacetum cinerariifolium</name>
    <name type="common">Dalmatian daisy</name>
    <name type="synonym">Chrysanthemum cinerariifolium</name>
    <dbReference type="NCBI Taxonomy" id="118510"/>
    <lineage>
        <taxon>Eukaryota</taxon>
        <taxon>Viridiplantae</taxon>
        <taxon>Streptophyta</taxon>
        <taxon>Embryophyta</taxon>
        <taxon>Tracheophyta</taxon>
        <taxon>Spermatophyta</taxon>
        <taxon>Magnoliopsida</taxon>
        <taxon>eudicotyledons</taxon>
        <taxon>Gunneridae</taxon>
        <taxon>Pentapetalae</taxon>
        <taxon>asterids</taxon>
        <taxon>campanulids</taxon>
        <taxon>Asterales</taxon>
        <taxon>Asteraceae</taxon>
        <taxon>Asteroideae</taxon>
        <taxon>Anthemideae</taxon>
        <taxon>Anthemidinae</taxon>
        <taxon>Tanacetum</taxon>
    </lineage>
</organism>
<evidence type="ECO:0000259" key="2">
    <source>
        <dbReference type="Pfam" id="PF00244"/>
    </source>
</evidence>
<gene>
    <name evidence="3" type="ORF">Tci_040516</name>
</gene>
<dbReference type="SUPFAM" id="SSF48445">
    <property type="entry name" value="14-3-3 protein"/>
    <property type="match status" value="1"/>
</dbReference>
<name>A0A6L2M3E4_TANCI</name>
<feature type="domain" description="14-3-3" evidence="2">
    <location>
        <begin position="150"/>
        <end position="253"/>
    </location>
</feature>
<evidence type="ECO:0000313" key="3">
    <source>
        <dbReference type="EMBL" id="GEU68538.1"/>
    </source>
</evidence>
<dbReference type="AlphaFoldDB" id="A0A6L2M3E4"/>
<dbReference type="Pfam" id="PF00244">
    <property type="entry name" value="14-3-3"/>
    <property type="match status" value="1"/>
</dbReference>
<dbReference type="PANTHER" id="PTHR18860">
    <property type="entry name" value="14-3-3 PROTEIN"/>
    <property type="match status" value="1"/>
</dbReference>
<dbReference type="EMBL" id="BKCJ010005769">
    <property type="protein sequence ID" value="GEU68538.1"/>
    <property type="molecule type" value="Genomic_DNA"/>
</dbReference>